<evidence type="ECO:0000313" key="1">
    <source>
        <dbReference type="EMBL" id="CAG8854730.1"/>
    </source>
</evidence>
<protein>
    <submittedName>
        <fullName evidence="1">39652_t:CDS:1</fullName>
    </submittedName>
</protein>
<sequence>FFIRSFDTQDVDHLKDKNEKTKLPTNRLFFSFLCFPRDKIRIRKLSPLALTTRSDIYAHEFFTLL</sequence>
<name>A0ABN7XJI2_GIGMA</name>
<feature type="non-terminal residue" evidence="1">
    <location>
        <position position="65"/>
    </location>
</feature>
<proteinExistence type="predicted"/>
<accession>A0ABN7XJI2</accession>
<organism evidence="1 2">
    <name type="scientific">Gigaspora margarita</name>
    <dbReference type="NCBI Taxonomy" id="4874"/>
    <lineage>
        <taxon>Eukaryota</taxon>
        <taxon>Fungi</taxon>
        <taxon>Fungi incertae sedis</taxon>
        <taxon>Mucoromycota</taxon>
        <taxon>Glomeromycotina</taxon>
        <taxon>Glomeromycetes</taxon>
        <taxon>Diversisporales</taxon>
        <taxon>Gigasporaceae</taxon>
        <taxon>Gigaspora</taxon>
    </lineage>
</organism>
<gene>
    <name evidence="1" type="ORF">GMARGA_LOCUS43551</name>
</gene>
<comment type="caution">
    <text evidence="1">The sequence shown here is derived from an EMBL/GenBank/DDBJ whole genome shotgun (WGS) entry which is preliminary data.</text>
</comment>
<feature type="non-terminal residue" evidence="1">
    <location>
        <position position="1"/>
    </location>
</feature>
<evidence type="ECO:0000313" key="2">
    <source>
        <dbReference type="Proteomes" id="UP000789901"/>
    </source>
</evidence>
<dbReference type="Proteomes" id="UP000789901">
    <property type="component" value="Unassembled WGS sequence"/>
</dbReference>
<reference evidence="1 2" key="1">
    <citation type="submission" date="2021-06" db="EMBL/GenBank/DDBJ databases">
        <authorList>
            <person name="Kallberg Y."/>
            <person name="Tangrot J."/>
            <person name="Rosling A."/>
        </authorList>
    </citation>
    <scope>NUCLEOTIDE SEQUENCE [LARGE SCALE GENOMIC DNA]</scope>
    <source>
        <strain evidence="1 2">120-4 pot B 10/14</strain>
    </source>
</reference>
<keyword evidence="2" id="KW-1185">Reference proteome</keyword>
<dbReference type="EMBL" id="CAJVQB010141742">
    <property type="protein sequence ID" value="CAG8854730.1"/>
    <property type="molecule type" value="Genomic_DNA"/>
</dbReference>